<dbReference type="FunFam" id="3.30.70.330:FF:000383">
    <property type="entry name" value="Sex lethal, isoform D"/>
    <property type="match status" value="1"/>
</dbReference>
<dbReference type="SUPFAM" id="SSF54928">
    <property type="entry name" value="RNA-binding domain, RBD"/>
    <property type="match status" value="2"/>
</dbReference>
<dbReference type="AlphaFoldDB" id="A0A2A6B7Q2"/>
<sequence>MGSQFRAKVSTSPKIALGESSTNLIINYLPQTMNQEEVRALFASIGEIESCKLVRDKMSGQSLGYGFVNYVKDEDASRAVSSFNGLRLQNKTIKVLLASFGLGENGLMGRGKTLRQGRNLGISVVTSASEGLENRLSSRNGLSKGVGFVRFDKKEEAEVAIEKLNGATPAGCADQITVKFANNPANNPTKNAIADSAAMATAAQTLLATNPLAAALAPRIALPAVSAGCGPIRTTGGARGAMRYNPLAAAAALPLGAAPATGLPDLLQHAALLQQMQAMQNAGFASLVQPSLYGASVLPSPSAPALSSAGYSLLVQGLGAEMDEAVLWALFAPFGSVLSMKIVREPGTAKCRGYALVTMSTYEESLTAAAGLNKSQLAGRTLQVREADRATALAILAQDTQAQLGLLPTVGWAYEHTA</sequence>
<accession>A0A2A6B7Q2</accession>
<reference evidence="4" key="1">
    <citation type="journal article" date="2008" name="Nat. Genet.">
        <title>The Pristionchus pacificus genome provides a unique perspective on nematode lifestyle and parasitism.</title>
        <authorList>
            <person name="Dieterich C."/>
            <person name="Clifton S.W."/>
            <person name="Schuster L.N."/>
            <person name="Chinwalla A."/>
            <person name="Delehaunty K."/>
            <person name="Dinkelacker I."/>
            <person name="Fulton L."/>
            <person name="Fulton R."/>
            <person name="Godfrey J."/>
            <person name="Minx P."/>
            <person name="Mitreva M."/>
            <person name="Roeseler W."/>
            <person name="Tian H."/>
            <person name="Witte H."/>
            <person name="Yang S.P."/>
            <person name="Wilson R.K."/>
            <person name="Sommer R.J."/>
        </authorList>
    </citation>
    <scope>NUCLEOTIDE SEQUENCE [LARGE SCALE GENOMIC DNA]</scope>
    <source>
        <strain evidence="4">PS312</strain>
    </source>
</reference>
<dbReference type="GO" id="GO:0009967">
    <property type="term" value="P:positive regulation of signal transduction"/>
    <property type="evidence" value="ECO:0007669"/>
    <property type="project" value="UniProtKB-ARBA"/>
</dbReference>
<dbReference type="InterPro" id="IPR034775">
    <property type="entry name" value="Elav_RRM1"/>
</dbReference>
<dbReference type="CDD" id="cd12650">
    <property type="entry name" value="RRM1_Hu"/>
    <property type="match status" value="1"/>
</dbReference>
<dbReference type="GO" id="GO:0008143">
    <property type="term" value="F:poly(A) binding"/>
    <property type="evidence" value="ECO:0000318"/>
    <property type="project" value="GO_Central"/>
</dbReference>
<accession>A0A8R1YM52</accession>
<dbReference type="GO" id="GO:1990904">
    <property type="term" value="C:ribonucleoprotein complex"/>
    <property type="evidence" value="ECO:0000318"/>
    <property type="project" value="GO_Central"/>
</dbReference>
<dbReference type="PRINTS" id="PR00961">
    <property type="entry name" value="HUDSXLRNA"/>
</dbReference>
<evidence type="ECO:0000256" key="1">
    <source>
        <dbReference type="ARBA" id="ARBA00022737"/>
    </source>
</evidence>
<dbReference type="GO" id="GO:0005829">
    <property type="term" value="C:cytosol"/>
    <property type="evidence" value="ECO:0000318"/>
    <property type="project" value="GO_Central"/>
</dbReference>
<dbReference type="Gene3D" id="3.30.70.330">
    <property type="match status" value="3"/>
</dbReference>
<dbReference type="Pfam" id="PF00076">
    <property type="entry name" value="RRM_1"/>
    <property type="match status" value="3"/>
</dbReference>
<evidence type="ECO:0000256" key="2">
    <source>
        <dbReference type="ARBA" id="ARBA00022884"/>
    </source>
</evidence>
<keyword evidence="4" id="KW-1185">Reference proteome</keyword>
<dbReference type="GO" id="GO:0010629">
    <property type="term" value="P:negative regulation of gene expression"/>
    <property type="evidence" value="ECO:0007669"/>
    <property type="project" value="UniProtKB-ARBA"/>
</dbReference>
<dbReference type="PANTHER" id="PTHR10352">
    <property type="entry name" value="EUKARYOTIC TRANSLATION INITIATION FACTOR 3 SUBUNIT G"/>
    <property type="match status" value="1"/>
</dbReference>
<evidence type="ECO:0000313" key="3">
    <source>
        <dbReference type="EnsemblMetazoa" id="PPA35361.1"/>
    </source>
</evidence>
<dbReference type="GO" id="GO:0003730">
    <property type="term" value="F:mRNA 3'-UTR binding"/>
    <property type="evidence" value="ECO:0000318"/>
    <property type="project" value="GO_Central"/>
</dbReference>
<keyword evidence="1" id="KW-0677">Repeat</keyword>
<dbReference type="GO" id="GO:0005634">
    <property type="term" value="C:nucleus"/>
    <property type="evidence" value="ECO:0000318"/>
    <property type="project" value="GO_Central"/>
</dbReference>
<evidence type="ECO:0000313" key="4">
    <source>
        <dbReference type="Proteomes" id="UP000005239"/>
    </source>
</evidence>
<dbReference type="SMART" id="SM00360">
    <property type="entry name" value="RRM"/>
    <property type="match status" value="2"/>
</dbReference>
<dbReference type="InterPro" id="IPR000504">
    <property type="entry name" value="RRM_dom"/>
</dbReference>
<dbReference type="PROSITE" id="PS50102">
    <property type="entry name" value="RRM"/>
    <property type="match status" value="3"/>
</dbReference>
<keyword evidence="2" id="KW-0694">RNA-binding</keyword>
<dbReference type="EnsemblMetazoa" id="PPA35361.1">
    <property type="protein sequence ID" value="PPA35361.1"/>
    <property type="gene ID" value="WBGene00273730"/>
</dbReference>
<protein>
    <submittedName>
        <fullName evidence="3">Exc-7</fullName>
    </submittedName>
</protein>
<dbReference type="InterPro" id="IPR002343">
    <property type="entry name" value="Hud_Sxl_RNA"/>
</dbReference>
<dbReference type="InterPro" id="IPR012677">
    <property type="entry name" value="Nucleotide-bd_a/b_plait_sf"/>
</dbReference>
<name>A0A2A6B7Q2_PRIPA</name>
<dbReference type="Proteomes" id="UP000005239">
    <property type="component" value="Unassembled WGS sequence"/>
</dbReference>
<reference evidence="3" key="2">
    <citation type="submission" date="2022-06" db="UniProtKB">
        <authorList>
            <consortium name="EnsemblMetazoa"/>
        </authorList>
    </citation>
    <scope>IDENTIFICATION</scope>
    <source>
        <strain evidence="3">PS312</strain>
    </source>
</reference>
<dbReference type="GO" id="GO:0008266">
    <property type="term" value="F:poly(U) RNA binding"/>
    <property type="evidence" value="ECO:0000318"/>
    <property type="project" value="GO_Central"/>
</dbReference>
<dbReference type="InterPro" id="IPR035979">
    <property type="entry name" value="RBD_domain_sf"/>
</dbReference>
<organism evidence="3 4">
    <name type="scientific">Pristionchus pacificus</name>
    <name type="common">Parasitic nematode worm</name>
    <dbReference type="NCBI Taxonomy" id="54126"/>
    <lineage>
        <taxon>Eukaryota</taxon>
        <taxon>Metazoa</taxon>
        <taxon>Ecdysozoa</taxon>
        <taxon>Nematoda</taxon>
        <taxon>Chromadorea</taxon>
        <taxon>Rhabditida</taxon>
        <taxon>Rhabditina</taxon>
        <taxon>Diplogasteromorpha</taxon>
        <taxon>Diplogasteroidea</taxon>
        <taxon>Neodiplogasteridae</taxon>
        <taxon>Pristionchus</taxon>
    </lineage>
</organism>
<proteinExistence type="predicted"/>
<gene>
    <name evidence="3" type="primary">WBGene00273730</name>
</gene>